<evidence type="ECO:0000313" key="10">
    <source>
        <dbReference type="Proteomes" id="UP000006793"/>
    </source>
</evidence>
<evidence type="ECO:0000256" key="2">
    <source>
        <dbReference type="ARBA" id="ARBA00012438"/>
    </source>
</evidence>
<sequence>MEKLHISQFETELIDLLPDGLMLLDPQGKIVYANEALTKILYKPRNEIIGKRCYEVVHEVKTVPAFCIRTRARGEGSVCMHIFEPSIQSWLWCYVYPIKKDGQLIGWLHVIRSIKFKELDAIILEKLGEDIFPWPFYVVDKNHEVIIANKEFNNLIKKDFSQKKCYQILFERNKPCDFCSELKSSVEITLKNRRYLFYQSVLPVSSTESYKLHFLIDIEKQKLAEERFKRLFQESPVGIAISDLEGRIYRVNQAFKKLFQVPENFDVTRLKAYDFYANPEDRKEFIKTLKQRGEVQKYELKQKTLTNKTIWVEITSRLIKEGGNTYLWNVFQDITDFKNVYQSLLESEFLFRSLAEKAPLGVILMDETGKITYLNPAVEKIFGYQAEELYGKDLHLTLAPEKYHSLYRECFERALKTGKFRLAGKRLEVEAKRKDGSVFPVEIYFNFLKLSDNIVFLGLIQDITERKKLEEERINLEKHRALEMLAGGIAHDFNNFLASIMLNVDLALQVASDEKLKSILKRCLNVVEQAQRLSQRLLMFSKGDIPVPEEVSLKNFITELVKFLLQGSGIRAVVEIPDDIPTVKIDPGHLSQIIQNLIINAKEAMPNGGNLFIQAEHENGKVILVVRDTGPGIPEAILDQIFEPGFTTKETGTGLGLAIVKSLVEKAQGQLKVKSAPGMGTSFILIFPAMEKTKEKPKKQEEVNSCEVTTGKILVMDDEKYLRDLLKEALSIKGFLVETAENGQEALAKYQKAMEEGKPFDLVILDLTVPGGKGGVWTIEKLRQLDPGVKAILSTGYTKDTEKILEKYPFLEILTKPYNLKKLYEIINKIFKSKMPYLRDGFSLAGSP</sequence>
<keyword evidence="9" id="KW-0418">Kinase</keyword>
<dbReference type="InterPro" id="IPR035965">
    <property type="entry name" value="PAS-like_dom_sf"/>
</dbReference>
<dbReference type="InterPro" id="IPR000700">
    <property type="entry name" value="PAS-assoc_C"/>
</dbReference>
<keyword evidence="3 4" id="KW-0597">Phosphoprotein</keyword>
<dbReference type="InterPro" id="IPR001610">
    <property type="entry name" value="PAC"/>
</dbReference>
<dbReference type="PROSITE" id="PS50110">
    <property type="entry name" value="RESPONSE_REGULATORY"/>
    <property type="match status" value="1"/>
</dbReference>
<dbReference type="KEGG" id="tid:Thein_1194"/>
<feature type="domain" description="PAS" evidence="7">
    <location>
        <begin position="12"/>
        <end position="59"/>
    </location>
</feature>
<dbReference type="PRINTS" id="PR00344">
    <property type="entry name" value="BCTRLSENSOR"/>
</dbReference>
<dbReference type="eggNOG" id="COG5000">
    <property type="taxonomic scope" value="Bacteria"/>
</dbReference>
<dbReference type="SMART" id="SM00387">
    <property type="entry name" value="HATPase_c"/>
    <property type="match status" value="1"/>
</dbReference>
<dbReference type="InterPro" id="IPR003594">
    <property type="entry name" value="HATPase_dom"/>
</dbReference>
<evidence type="ECO:0000259" key="5">
    <source>
        <dbReference type="PROSITE" id="PS50109"/>
    </source>
</evidence>
<dbReference type="SMART" id="SM00388">
    <property type="entry name" value="HisKA"/>
    <property type="match status" value="1"/>
</dbReference>
<dbReference type="InterPro" id="IPR005467">
    <property type="entry name" value="His_kinase_dom"/>
</dbReference>
<accession>F8A8T5</accession>
<dbReference type="Pfam" id="PF13426">
    <property type="entry name" value="PAS_9"/>
    <property type="match status" value="3"/>
</dbReference>
<evidence type="ECO:0000256" key="4">
    <source>
        <dbReference type="PROSITE-ProRule" id="PRU00169"/>
    </source>
</evidence>
<dbReference type="SUPFAM" id="SSF52172">
    <property type="entry name" value="CheY-like"/>
    <property type="match status" value="1"/>
</dbReference>
<reference evidence="9 10" key="2">
    <citation type="journal article" date="2012" name="Stand. Genomic Sci.">
        <title>Complete genome sequence of the thermophilic sulfate-reducing ocean bacterium Thermodesulfatator indicus type strain (CIR29812(T)).</title>
        <authorList>
            <person name="Anderson I."/>
            <person name="Saunders E."/>
            <person name="Lapidus A."/>
            <person name="Nolan M."/>
            <person name="Lucas S."/>
            <person name="Tice H."/>
            <person name="Del Rio T.G."/>
            <person name="Cheng J.F."/>
            <person name="Han C."/>
            <person name="Tapia R."/>
            <person name="Goodwin L.A."/>
            <person name="Pitluck S."/>
            <person name="Liolios K."/>
            <person name="Mavromatis K."/>
            <person name="Pagani I."/>
            <person name="Ivanova N."/>
            <person name="Mikhailova N."/>
            <person name="Pati A."/>
            <person name="Chen A."/>
            <person name="Palaniappan K."/>
            <person name="Land M."/>
            <person name="Hauser L."/>
            <person name="Jeffries C.D."/>
            <person name="Chang Y.J."/>
            <person name="Brambilla E.M."/>
            <person name="Rohde M."/>
            <person name="Spring S."/>
            <person name="Goker M."/>
            <person name="Detter J.C."/>
            <person name="Woyke T."/>
            <person name="Bristow J."/>
            <person name="Eisen J.A."/>
            <person name="Markowitz V."/>
            <person name="Hugenholtz P."/>
            <person name="Kyrpides N.C."/>
            <person name="Klenk H.P."/>
        </authorList>
    </citation>
    <scope>NUCLEOTIDE SEQUENCE [LARGE SCALE GENOMIC DNA]</scope>
    <source>
        <strain evidence="10">DSM 15286 / JCM 11887 / CIR29812</strain>
    </source>
</reference>
<dbReference type="InterPro" id="IPR003661">
    <property type="entry name" value="HisK_dim/P_dom"/>
</dbReference>
<dbReference type="CDD" id="cd00075">
    <property type="entry name" value="HATPase"/>
    <property type="match status" value="1"/>
</dbReference>
<dbReference type="Gene3D" id="3.30.565.10">
    <property type="entry name" value="Histidine kinase-like ATPase, C-terminal domain"/>
    <property type="match status" value="1"/>
</dbReference>
<gene>
    <name evidence="9" type="ordered locus">Thein_1194</name>
</gene>
<dbReference type="STRING" id="667014.Thein_1194"/>
<dbReference type="eggNOG" id="COG2204">
    <property type="taxonomic scope" value="Bacteria"/>
</dbReference>
<name>F8A8T5_THEID</name>
<dbReference type="PANTHER" id="PTHR43065:SF42">
    <property type="entry name" value="TWO-COMPONENT SENSOR PPRA"/>
    <property type="match status" value="1"/>
</dbReference>
<dbReference type="CDD" id="cd00082">
    <property type="entry name" value="HisKA"/>
    <property type="match status" value="1"/>
</dbReference>
<reference evidence="10" key="1">
    <citation type="submission" date="2011-04" db="EMBL/GenBank/DDBJ databases">
        <title>The complete genome of Thermodesulfatator indicus DSM 15286.</title>
        <authorList>
            <person name="Lucas S."/>
            <person name="Copeland A."/>
            <person name="Lapidus A."/>
            <person name="Bruce D."/>
            <person name="Goodwin L."/>
            <person name="Pitluck S."/>
            <person name="Peters L."/>
            <person name="Kyrpides N."/>
            <person name="Mavromatis K."/>
            <person name="Pagani I."/>
            <person name="Ivanova N."/>
            <person name="Saunders L."/>
            <person name="Detter J.C."/>
            <person name="Tapia R."/>
            <person name="Han C."/>
            <person name="Land M."/>
            <person name="Hauser L."/>
            <person name="Markowitz V."/>
            <person name="Cheng J.-F."/>
            <person name="Hugenholtz P."/>
            <person name="Woyke T."/>
            <person name="Wu D."/>
            <person name="Spring S."/>
            <person name="Schroeder M."/>
            <person name="Brambilla E."/>
            <person name="Klenk H.-P."/>
            <person name="Eisen J.A."/>
        </authorList>
    </citation>
    <scope>NUCLEOTIDE SEQUENCE [LARGE SCALE GENOMIC DNA]</scope>
    <source>
        <strain evidence="10">DSM 15286 / JCM 11887 / CIR29812</strain>
    </source>
</reference>
<dbReference type="PROSITE" id="PS50113">
    <property type="entry name" value="PAC"/>
    <property type="match status" value="1"/>
</dbReference>
<dbReference type="SUPFAM" id="SSF55874">
    <property type="entry name" value="ATPase domain of HSP90 chaperone/DNA topoisomerase II/histidine kinase"/>
    <property type="match status" value="1"/>
</dbReference>
<feature type="domain" description="Histidine kinase" evidence="5">
    <location>
        <begin position="488"/>
        <end position="691"/>
    </location>
</feature>
<dbReference type="InterPro" id="IPR011006">
    <property type="entry name" value="CheY-like_superfamily"/>
</dbReference>
<evidence type="ECO:0000256" key="1">
    <source>
        <dbReference type="ARBA" id="ARBA00000085"/>
    </source>
</evidence>
<dbReference type="Proteomes" id="UP000006793">
    <property type="component" value="Chromosome"/>
</dbReference>
<dbReference type="SUPFAM" id="SSF47384">
    <property type="entry name" value="Homodimeric domain of signal transducing histidine kinase"/>
    <property type="match status" value="1"/>
</dbReference>
<dbReference type="CDD" id="cd00130">
    <property type="entry name" value="PAS"/>
    <property type="match status" value="3"/>
</dbReference>
<evidence type="ECO:0000256" key="3">
    <source>
        <dbReference type="ARBA" id="ARBA00022553"/>
    </source>
</evidence>
<dbReference type="Pfam" id="PF08448">
    <property type="entry name" value="PAS_4"/>
    <property type="match status" value="1"/>
</dbReference>
<dbReference type="InterPro" id="IPR013656">
    <property type="entry name" value="PAS_4"/>
</dbReference>
<feature type="domain" description="PAS" evidence="7">
    <location>
        <begin position="347"/>
        <end position="418"/>
    </location>
</feature>
<evidence type="ECO:0000259" key="6">
    <source>
        <dbReference type="PROSITE" id="PS50110"/>
    </source>
</evidence>
<feature type="domain" description="PAC" evidence="8">
    <location>
        <begin position="425"/>
        <end position="475"/>
    </location>
</feature>
<dbReference type="Gene3D" id="3.40.50.2300">
    <property type="match status" value="1"/>
</dbReference>
<evidence type="ECO:0000259" key="7">
    <source>
        <dbReference type="PROSITE" id="PS50112"/>
    </source>
</evidence>
<evidence type="ECO:0000313" key="9">
    <source>
        <dbReference type="EMBL" id="AEH45062.1"/>
    </source>
</evidence>
<comment type="catalytic activity">
    <reaction evidence="1">
        <text>ATP + protein L-histidine = ADP + protein N-phospho-L-histidine.</text>
        <dbReference type="EC" id="2.7.13.3"/>
    </reaction>
</comment>
<protein>
    <recommendedName>
        <fullName evidence="2">histidine kinase</fullName>
        <ecNumber evidence="2">2.7.13.3</ecNumber>
    </recommendedName>
</protein>
<dbReference type="InterPro" id="IPR000014">
    <property type="entry name" value="PAS"/>
</dbReference>
<dbReference type="EC" id="2.7.13.3" evidence="2"/>
<keyword evidence="9" id="KW-0808">Transferase</keyword>
<dbReference type="PROSITE" id="PS50112">
    <property type="entry name" value="PAS"/>
    <property type="match status" value="2"/>
</dbReference>
<dbReference type="HOGENOM" id="CLU_000445_114_51_0"/>
<evidence type="ECO:0000259" key="8">
    <source>
        <dbReference type="PROSITE" id="PS50113"/>
    </source>
</evidence>
<dbReference type="FunCoup" id="F8A8T5">
    <property type="interactions" value="312"/>
</dbReference>
<dbReference type="InParanoid" id="F8A8T5"/>
<dbReference type="SMART" id="SM00091">
    <property type="entry name" value="PAS"/>
    <property type="match status" value="3"/>
</dbReference>
<dbReference type="AlphaFoldDB" id="F8A8T5"/>
<dbReference type="InterPro" id="IPR036890">
    <property type="entry name" value="HATPase_C_sf"/>
</dbReference>
<dbReference type="eggNOG" id="COG2202">
    <property type="taxonomic scope" value="Bacteria"/>
</dbReference>
<dbReference type="Gene3D" id="3.30.450.20">
    <property type="entry name" value="PAS domain"/>
    <property type="match status" value="3"/>
</dbReference>
<dbReference type="GO" id="GO:0000155">
    <property type="term" value="F:phosphorelay sensor kinase activity"/>
    <property type="evidence" value="ECO:0007669"/>
    <property type="project" value="InterPro"/>
</dbReference>
<feature type="domain" description="Response regulatory" evidence="6">
    <location>
        <begin position="712"/>
        <end position="831"/>
    </location>
</feature>
<organism evidence="9 10">
    <name type="scientific">Thermodesulfatator indicus (strain DSM 15286 / JCM 11887 / CIR29812)</name>
    <dbReference type="NCBI Taxonomy" id="667014"/>
    <lineage>
        <taxon>Bacteria</taxon>
        <taxon>Pseudomonadati</taxon>
        <taxon>Thermodesulfobacteriota</taxon>
        <taxon>Thermodesulfobacteria</taxon>
        <taxon>Thermodesulfobacteriales</taxon>
        <taxon>Thermodesulfatatoraceae</taxon>
        <taxon>Thermodesulfatator</taxon>
    </lineage>
</organism>
<dbReference type="SMART" id="SM00086">
    <property type="entry name" value="PAC"/>
    <property type="match status" value="2"/>
</dbReference>
<dbReference type="Pfam" id="PF02518">
    <property type="entry name" value="HATPase_c"/>
    <property type="match status" value="1"/>
</dbReference>
<dbReference type="EMBL" id="CP002683">
    <property type="protein sequence ID" value="AEH45062.1"/>
    <property type="molecule type" value="Genomic_DNA"/>
</dbReference>
<dbReference type="InterPro" id="IPR001789">
    <property type="entry name" value="Sig_transdc_resp-reg_receiver"/>
</dbReference>
<dbReference type="InterPro" id="IPR004358">
    <property type="entry name" value="Sig_transdc_His_kin-like_C"/>
</dbReference>
<dbReference type="PANTHER" id="PTHR43065">
    <property type="entry name" value="SENSOR HISTIDINE KINASE"/>
    <property type="match status" value="1"/>
</dbReference>
<proteinExistence type="predicted"/>
<feature type="modified residue" description="4-aspartylphosphate" evidence="4">
    <location>
        <position position="766"/>
    </location>
</feature>
<dbReference type="SMART" id="SM00448">
    <property type="entry name" value="REC"/>
    <property type="match status" value="1"/>
</dbReference>
<dbReference type="InterPro" id="IPR036097">
    <property type="entry name" value="HisK_dim/P_sf"/>
</dbReference>
<dbReference type="Gene3D" id="1.10.287.130">
    <property type="match status" value="1"/>
</dbReference>
<dbReference type="SUPFAM" id="SSF55785">
    <property type="entry name" value="PYP-like sensor domain (PAS domain)"/>
    <property type="match status" value="3"/>
</dbReference>
<dbReference type="OrthoDB" id="9784397at2"/>
<dbReference type="PaxDb" id="667014-Thein_1194"/>
<keyword evidence="10" id="KW-1185">Reference proteome</keyword>
<dbReference type="PROSITE" id="PS50109">
    <property type="entry name" value="HIS_KIN"/>
    <property type="match status" value="1"/>
</dbReference>
<dbReference type="RefSeq" id="WP_013907804.1">
    <property type="nucleotide sequence ID" value="NC_015681.1"/>
</dbReference>
<dbReference type="Pfam" id="PF00072">
    <property type="entry name" value="Response_reg"/>
    <property type="match status" value="1"/>
</dbReference>
<dbReference type="NCBIfam" id="TIGR00229">
    <property type="entry name" value="sensory_box"/>
    <property type="match status" value="2"/>
</dbReference>